<evidence type="ECO:0000256" key="3">
    <source>
        <dbReference type="PIRNR" id="PIRNR036492"/>
    </source>
</evidence>
<dbReference type="PIRSF" id="PIRSF036492">
    <property type="entry name" value="ALDH"/>
    <property type="match status" value="1"/>
</dbReference>
<dbReference type="InterPro" id="IPR016161">
    <property type="entry name" value="Ald_DH/histidinol_DH"/>
</dbReference>
<dbReference type="InterPro" id="IPR012394">
    <property type="entry name" value="Aldehyde_DH_NAD(P)"/>
</dbReference>
<feature type="domain" description="Aldehyde dehydrogenase" evidence="7">
    <location>
        <begin position="15"/>
        <end position="474"/>
    </location>
</feature>
<evidence type="ECO:0000313" key="8">
    <source>
        <dbReference type="EMBL" id="VFQ43159.1"/>
    </source>
</evidence>
<evidence type="ECO:0000256" key="1">
    <source>
        <dbReference type="ARBA" id="ARBA00009986"/>
    </source>
</evidence>
<feature type="active site" evidence="4">
    <location>
        <position position="281"/>
    </location>
</feature>
<dbReference type="PROSITE" id="PS00687">
    <property type="entry name" value="ALDEHYDE_DEHYDR_GLU"/>
    <property type="match status" value="1"/>
</dbReference>
<dbReference type="Gene3D" id="3.40.605.10">
    <property type="entry name" value="Aldehyde Dehydrogenase, Chain A, domain 1"/>
    <property type="match status" value="1"/>
</dbReference>
<reference evidence="8 9" key="1">
    <citation type="submission" date="2019-03" db="EMBL/GenBank/DDBJ databases">
        <authorList>
            <person name="Nijsse B."/>
        </authorList>
    </citation>
    <scope>NUCLEOTIDE SEQUENCE [LARGE SCALE GENOMIC DNA]</scope>
    <source>
        <strain evidence="8">Desulfoluna butyratoxydans MSL71</strain>
    </source>
</reference>
<dbReference type="Gene3D" id="3.40.309.10">
    <property type="entry name" value="Aldehyde Dehydrogenase, Chain A, domain 2"/>
    <property type="match status" value="1"/>
</dbReference>
<dbReference type="InterPro" id="IPR029510">
    <property type="entry name" value="Ald_DH_CS_GLU"/>
</dbReference>
<dbReference type="InterPro" id="IPR016162">
    <property type="entry name" value="Ald_DH_N"/>
</dbReference>
<accession>A0A4U8YJD9</accession>
<evidence type="ECO:0000259" key="7">
    <source>
        <dbReference type="Pfam" id="PF00171"/>
    </source>
</evidence>
<evidence type="ECO:0000256" key="5">
    <source>
        <dbReference type="PROSITE-ProRule" id="PRU10007"/>
    </source>
</evidence>
<comment type="similarity">
    <text evidence="1 3 6">Belongs to the aldehyde dehydrogenase family.</text>
</comment>
<feature type="active site" evidence="4 5">
    <location>
        <position position="247"/>
    </location>
</feature>
<keyword evidence="9" id="KW-1185">Reference proteome</keyword>
<dbReference type="InterPro" id="IPR015590">
    <property type="entry name" value="Aldehyde_DH_dom"/>
</dbReference>
<dbReference type="GO" id="GO:0006081">
    <property type="term" value="P:aldehyde metabolic process"/>
    <property type="evidence" value="ECO:0007669"/>
    <property type="project" value="InterPro"/>
</dbReference>
<name>A0A4U8YJD9_9BACT</name>
<evidence type="ECO:0000313" key="9">
    <source>
        <dbReference type="Proteomes" id="UP000507962"/>
    </source>
</evidence>
<dbReference type="PROSITE" id="PS00070">
    <property type="entry name" value="ALDEHYDE_DEHYDR_CYS"/>
    <property type="match status" value="1"/>
</dbReference>
<sequence length="531" mass="57768">MSSSMEAQVLPDNDATPCCDAVTGELLGHSPLHSTEDLKEAIAAGRLAQKVWADMPVKERVRRMIPVRDYMMAHLDELAETVARDVGKTRIDALVSEIVPAMMALTYYCGKAKGFLKPRRMMPGSIFFANKWSRIHRVPFGVIGIISPWNYPFSIPFSEVVMGLLAGNAVVLKTASETQAVGLALKECLAAADLPEGLFSFINMPGRIAGDAFLESGVDKLFFTGSVPVGKILMAKAAETLTPVSLELGGNDAMLVCEDADLDRAVNGAVWAGLQNAGQSCGGVERIYVHVSVYEPFMKRLKAKVEALRVGYDHSHTTDVGAIATERQLETVKRHVDDAVAKGAVVYARSRPPKDPLQGHFYPPTVLTEVTHDMLVMAEETFGPVLGVMKVASMDDAVILANDSDLGLTGSVWTKKWKKGAKLARRIMAGAVTVNDHLMSHGLAETPWGGFKESGIGRSHGAIGFAEMTESQVVVQDVMPLVKKNLWWHPFSPRVYATIKGVAQTLYAPTWKERAKGLGKVLMGFPRMFMK</sequence>
<proteinExistence type="inferred from homology"/>
<dbReference type="InterPro" id="IPR016163">
    <property type="entry name" value="Ald_DH_C"/>
</dbReference>
<dbReference type="GO" id="GO:0016620">
    <property type="term" value="F:oxidoreductase activity, acting on the aldehyde or oxo group of donors, NAD or NADP as acceptor"/>
    <property type="evidence" value="ECO:0007669"/>
    <property type="project" value="InterPro"/>
</dbReference>
<organism evidence="8 9">
    <name type="scientific">Desulfoluna butyratoxydans</name>
    <dbReference type="NCBI Taxonomy" id="231438"/>
    <lineage>
        <taxon>Bacteria</taxon>
        <taxon>Pseudomonadati</taxon>
        <taxon>Thermodesulfobacteriota</taxon>
        <taxon>Desulfobacteria</taxon>
        <taxon>Desulfobacterales</taxon>
        <taxon>Desulfolunaceae</taxon>
        <taxon>Desulfoluna</taxon>
    </lineage>
</organism>
<dbReference type="FunFam" id="3.40.309.10:FF:000009">
    <property type="entry name" value="Aldehyde dehydrogenase A"/>
    <property type="match status" value="1"/>
</dbReference>
<dbReference type="AlphaFoldDB" id="A0A4U8YJD9"/>
<dbReference type="Proteomes" id="UP000507962">
    <property type="component" value="Unassembled WGS sequence"/>
</dbReference>
<dbReference type="PANTHER" id="PTHR11699">
    <property type="entry name" value="ALDEHYDE DEHYDROGENASE-RELATED"/>
    <property type="match status" value="1"/>
</dbReference>
<evidence type="ECO:0000256" key="6">
    <source>
        <dbReference type="RuleBase" id="RU003345"/>
    </source>
</evidence>
<keyword evidence="2 3" id="KW-0560">Oxidoreductase</keyword>
<dbReference type="CDD" id="cd07099">
    <property type="entry name" value="ALDH_DDALDH"/>
    <property type="match status" value="1"/>
</dbReference>
<dbReference type="RefSeq" id="WP_180137342.1">
    <property type="nucleotide sequence ID" value="NZ_CAADHO010000001.1"/>
</dbReference>
<dbReference type="SUPFAM" id="SSF53720">
    <property type="entry name" value="ALDH-like"/>
    <property type="match status" value="1"/>
</dbReference>
<protein>
    <recommendedName>
        <fullName evidence="3">Aldehyde dehydrogenase</fullName>
    </recommendedName>
</protein>
<dbReference type="Pfam" id="PF00171">
    <property type="entry name" value="Aldedh"/>
    <property type="match status" value="1"/>
</dbReference>
<evidence type="ECO:0000256" key="2">
    <source>
        <dbReference type="ARBA" id="ARBA00023002"/>
    </source>
</evidence>
<gene>
    <name evidence="8" type="ORF">MSL71_7870</name>
</gene>
<evidence type="ECO:0000256" key="4">
    <source>
        <dbReference type="PIRSR" id="PIRSR036492-1"/>
    </source>
</evidence>
<dbReference type="EMBL" id="CAADHO010000001">
    <property type="protein sequence ID" value="VFQ43159.1"/>
    <property type="molecule type" value="Genomic_DNA"/>
</dbReference>
<dbReference type="InterPro" id="IPR016160">
    <property type="entry name" value="Ald_DH_CS_CYS"/>
</dbReference>